<keyword evidence="6 13" id="KW-0479">Metal-binding</keyword>
<keyword evidence="7" id="KW-0256">Endoplasmic reticulum</keyword>
<evidence type="ECO:0000256" key="5">
    <source>
        <dbReference type="ARBA" id="ARBA00022617"/>
    </source>
</evidence>
<evidence type="ECO:0000256" key="8">
    <source>
        <dbReference type="ARBA" id="ARBA00022848"/>
    </source>
</evidence>
<keyword evidence="9 14" id="KW-0560">Oxidoreductase</keyword>
<proteinExistence type="inferred from homology"/>
<dbReference type="FunFam" id="1.10.630.10:FF:000238">
    <property type="entry name" value="Cytochrome P450 2A6"/>
    <property type="match status" value="1"/>
</dbReference>
<dbReference type="InterPro" id="IPR002401">
    <property type="entry name" value="Cyt_P450_E_grp-I"/>
</dbReference>
<evidence type="ECO:0000256" key="4">
    <source>
        <dbReference type="ARBA" id="ARBA00010617"/>
    </source>
</evidence>
<dbReference type="PROSITE" id="PS00086">
    <property type="entry name" value="CYTOCHROME_P450"/>
    <property type="match status" value="1"/>
</dbReference>
<dbReference type="PANTHER" id="PTHR24300">
    <property type="entry name" value="CYTOCHROME P450 508A4-RELATED"/>
    <property type="match status" value="1"/>
</dbReference>
<comment type="subcellular location">
    <subcellularLocation>
        <location evidence="3">Endoplasmic reticulum membrane</location>
        <topology evidence="3">Peripheral membrane protein</topology>
    </subcellularLocation>
    <subcellularLocation>
        <location evidence="2">Microsome membrane</location>
        <topology evidence="2">Peripheral membrane protein</topology>
    </subcellularLocation>
</comment>
<evidence type="ECO:0000256" key="13">
    <source>
        <dbReference type="PIRSR" id="PIRSR602401-1"/>
    </source>
</evidence>
<dbReference type="PRINTS" id="PR00385">
    <property type="entry name" value="P450"/>
</dbReference>
<dbReference type="OrthoDB" id="1055148at2759"/>
<evidence type="ECO:0000256" key="1">
    <source>
        <dbReference type="ARBA" id="ARBA00001971"/>
    </source>
</evidence>
<dbReference type="GO" id="GO:0005506">
    <property type="term" value="F:iron ion binding"/>
    <property type="evidence" value="ECO:0007669"/>
    <property type="project" value="InterPro"/>
</dbReference>
<dbReference type="AlphaFoldDB" id="A0A9Q1FEY2"/>
<accession>A0A9Q1FEY2</accession>
<dbReference type="GO" id="GO:0016712">
    <property type="term" value="F:oxidoreductase activity, acting on paired donors, with incorporation or reduction of molecular oxygen, reduced flavin or flavoprotein as one donor, and incorporation of one atom of oxygen"/>
    <property type="evidence" value="ECO:0007669"/>
    <property type="project" value="InterPro"/>
</dbReference>
<gene>
    <name evidence="16" type="ORF">SKAU_G00197210</name>
</gene>
<evidence type="ECO:0000256" key="7">
    <source>
        <dbReference type="ARBA" id="ARBA00022824"/>
    </source>
</evidence>
<dbReference type="EMBL" id="JAINUF010000006">
    <property type="protein sequence ID" value="KAJ8356927.1"/>
    <property type="molecule type" value="Genomic_DNA"/>
</dbReference>
<comment type="cofactor">
    <cofactor evidence="1 13">
        <name>heme</name>
        <dbReference type="ChEBI" id="CHEBI:30413"/>
    </cofactor>
</comment>
<dbReference type="InterPro" id="IPR017972">
    <property type="entry name" value="Cyt_P450_CS"/>
</dbReference>
<dbReference type="GO" id="GO:0020037">
    <property type="term" value="F:heme binding"/>
    <property type="evidence" value="ECO:0007669"/>
    <property type="project" value="InterPro"/>
</dbReference>
<keyword evidence="8" id="KW-0492">Microsome</keyword>
<keyword evidence="12 15" id="KW-0472">Membrane</keyword>
<keyword evidence="5 13" id="KW-0349">Heme</keyword>
<dbReference type="Gene3D" id="1.10.630.10">
    <property type="entry name" value="Cytochrome P450"/>
    <property type="match status" value="1"/>
</dbReference>
<dbReference type="PRINTS" id="PR00463">
    <property type="entry name" value="EP450I"/>
</dbReference>
<evidence type="ECO:0000313" key="16">
    <source>
        <dbReference type="EMBL" id="KAJ8356927.1"/>
    </source>
</evidence>
<sequence>MPLVHILPLDGTSILFIILNCIILIYILNHKKTNKNFPPGPRPLPLVGNVFILDRSRPFKTLMELKEKYGSVFSIQLGFQKMVVLSGYETVKEALVLKADQFSERPDIPIFKQITKGNGQPFLATIPMNAATSNIIVSLIMGKRLEYDDENFIKLLVLNSESFKLVGGPYIQLYNMFPMLHPLPGPHYKVLEHQNILKDFFRKIFIQHREVLCENDKRSYIDAFMSKMEEEKNNPYSHFHEMNLLCSVTNLFVAGTETTSSTLFWGLLILIKHPNIQMKVHEEIDRVIGESQPRAHHRQMMPFTDAVIHEIQRFADILPMDLPHETTSDVILQGYCIPKGTYIIPLLRSVHRDKNHWEKPDHFHPQHFLDEQGKFVKREAFMPFSAGRRLCLGETLARMELFLFFTSLVQNFCFHAPEGVNGEDIDLSPIGGLTVCPPNIQVRALARSRNA</sequence>
<dbReference type="PRINTS" id="PR01686">
    <property type="entry name" value="EP450ICYP2D"/>
</dbReference>
<feature type="transmembrane region" description="Helical" evidence="15">
    <location>
        <begin position="6"/>
        <end position="28"/>
    </location>
</feature>
<evidence type="ECO:0000256" key="9">
    <source>
        <dbReference type="ARBA" id="ARBA00023002"/>
    </source>
</evidence>
<evidence type="ECO:0000256" key="2">
    <source>
        <dbReference type="ARBA" id="ARBA00004174"/>
    </source>
</evidence>
<comment type="similarity">
    <text evidence="4 14">Belongs to the cytochrome P450 family.</text>
</comment>
<dbReference type="SUPFAM" id="SSF48264">
    <property type="entry name" value="Cytochrome P450"/>
    <property type="match status" value="1"/>
</dbReference>
<comment type="caution">
    <text evidence="16">The sequence shown here is derived from an EMBL/GenBank/DDBJ whole genome shotgun (WGS) entry which is preliminary data.</text>
</comment>
<dbReference type="GO" id="GO:0006082">
    <property type="term" value="P:organic acid metabolic process"/>
    <property type="evidence" value="ECO:0007669"/>
    <property type="project" value="TreeGrafter"/>
</dbReference>
<evidence type="ECO:0000256" key="6">
    <source>
        <dbReference type="ARBA" id="ARBA00022723"/>
    </source>
</evidence>
<dbReference type="Proteomes" id="UP001152622">
    <property type="component" value="Chromosome 6"/>
</dbReference>
<organism evidence="16 17">
    <name type="scientific">Synaphobranchus kaupii</name>
    <name type="common">Kaup's arrowtooth eel</name>
    <dbReference type="NCBI Taxonomy" id="118154"/>
    <lineage>
        <taxon>Eukaryota</taxon>
        <taxon>Metazoa</taxon>
        <taxon>Chordata</taxon>
        <taxon>Craniata</taxon>
        <taxon>Vertebrata</taxon>
        <taxon>Euteleostomi</taxon>
        <taxon>Actinopterygii</taxon>
        <taxon>Neopterygii</taxon>
        <taxon>Teleostei</taxon>
        <taxon>Anguilliformes</taxon>
        <taxon>Synaphobranchidae</taxon>
        <taxon>Synaphobranchus</taxon>
    </lineage>
</organism>
<name>A0A9Q1FEY2_SYNKA</name>
<dbReference type="InterPro" id="IPR001128">
    <property type="entry name" value="Cyt_P450"/>
</dbReference>
<keyword evidence="15" id="KW-0812">Transmembrane</keyword>
<reference evidence="16" key="1">
    <citation type="journal article" date="2023" name="Science">
        <title>Genome structures resolve the early diversification of teleost fishes.</title>
        <authorList>
            <person name="Parey E."/>
            <person name="Louis A."/>
            <person name="Montfort J."/>
            <person name="Bouchez O."/>
            <person name="Roques C."/>
            <person name="Iampietro C."/>
            <person name="Lluch J."/>
            <person name="Castinel A."/>
            <person name="Donnadieu C."/>
            <person name="Desvignes T."/>
            <person name="Floi Bucao C."/>
            <person name="Jouanno E."/>
            <person name="Wen M."/>
            <person name="Mejri S."/>
            <person name="Dirks R."/>
            <person name="Jansen H."/>
            <person name="Henkel C."/>
            <person name="Chen W.J."/>
            <person name="Zahm M."/>
            <person name="Cabau C."/>
            <person name="Klopp C."/>
            <person name="Thompson A.W."/>
            <person name="Robinson-Rechavi M."/>
            <person name="Braasch I."/>
            <person name="Lecointre G."/>
            <person name="Bobe J."/>
            <person name="Postlethwait J.H."/>
            <person name="Berthelot C."/>
            <person name="Roest Crollius H."/>
            <person name="Guiguen Y."/>
        </authorList>
    </citation>
    <scope>NUCLEOTIDE SEQUENCE</scope>
    <source>
        <strain evidence="16">WJC10195</strain>
    </source>
</reference>
<dbReference type="PANTHER" id="PTHR24300:SF302">
    <property type="entry name" value="CYTOCHROME P450"/>
    <property type="match status" value="1"/>
</dbReference>
<dbReference type="InterPro" id="IPR050182">
    <property type="entry name" value="Cytochrome_P450_fam2"/>
</dbReference>
<evidence type="ECO:0000256" key="10">
    <source>
        <dbReference type="ARBA" id="ARBA00023004"/>
    </source>
</evidence>
<dbReference type="InterPro" id="IPR036396">
    <property type="entry name" value="Cyt_P450_sf"/>
</dbReference>
<evidence type="ECO:0000256" key="11">
    <source>
        <dbReference type="ARBA" id="ARBA00023033"/>
    </source>
</evidence>
<keyword evidence="11 14" id="KW-0503">Monooxygenase</keyword>
<evidence type="ECO:0000313" key="17">
    <source>
        <dbReference type="Proteomes" id="UP001152622"/>
    </source>
</evidence>
<evidence type="ECO:0000256" key="14">
    <source>
        <dbReference type="RuleBase" id="RU000461"/>
    </source>
</evidence>
<keyword evidence="15" id="KW-1133">Transmembrane helix</keyword>
<dbReference type="GO" id="GO:0005789">
    <property type="term" value="C:endoplasmic reticulum membrane"/>
    <property type="evidence" value="ECO:0007669"/>
    <property type="project" value="UniProtKB-SubCell"/>
</dbReference>
<dbReference type="Pfam" id="PF00067">
    <property type="entry name" value="p450"/>
    <property type="match status" value="2"/>
</dbReference>
<evidence type="ECO:0000256" key="3">
    <source>
        <dbReference type="ARBA" id="ARBA00004406"/>
    </source>
</evidence>
<dbReference type="GO" id="GO:0006805">
    <property type="term" value="P:xenobiotic metabolic process"/>
    <property type="evidence" value="ECO:0007669"/>
    <property type="project" value="TreeGrafter"/>
</dbReference>
<evidence type="ECO:0000256" key="15">
    <source>
        <dbReference type="SAM" id="Phobius"/>
    </source>
</evidence>
<dbReference type="InterPro" id="IPR008069">
    <property type="entry name" value="Cyt_P450_E_grp-I_CYP2D-like"/>
</dbReference>
<protein>
    <recommendedName>
        <fullName evidence="18">Cytochrome P450</fullName>
    </recommendedName>
</protein>
<keyword evidence="17" id="KW-1185">Reference proteome</keyword>
<evidence type="ECO:0000256" key="12">
    <source>
        <dbReference type="ARBA" id="ARBA00023136"/>
    </source>
</evidence>
<evidence type="ECO:0008006" key="18">
    <source>
        <dbReference type="Google" id="ProtNLM"/>
    </source>
</evidence>
<feature type="binding site" description="axial binding residue" evidence="13">
    <location>
        <position position="391"/>
    </location>
    <ligand>
        <name>heme</name>
        <dbReference type="ChEBI" id="CHEBI:30413"/>
    </ligand>
    <ligandPart>
        <name>Fe</name>
        <dbReference type="ChEBI" id="CHEBI:18248"/>
    </ligandPart>
</feature>
<keyword evidence="10 13" id="KW-0408">Iron</keyword>